<dbReference type="SUPFAM" id="SSF54791">
    <property type="entry name" value="Eukaryotic type KH-domain (KH-domain type I)"/>
    <property type="match status" value="4"/>
</dbReference>
<dbReference type="GO" id="GO:0005634">
    <property type="term" value="C:nucleus"/>
    <property type="evidence" value="ECO:0007669"/>
    <property type="project" value="UniProtKB-SubCell"/>
</dbReference>
<dbReference type="InterPro" id="IPR036612">
    <property type="entry name" value="KH_dom_type_1_sf"/>
</dbReference>
<feature type="compositionally biased region" description="Basic and acidic residues" evidence="5">
    <location>
        <begin position="1"/>
        <end position="17"/>
    </location>
</feature>
<feature type="domain" description="K Homology" evidence="6">
    <location>
        <begin position="91"/>
        <end position="161"/>
    </location>
</feature>
<comment type="subcellular location">
    <subcellularLocation>
        <location evidence="1">Nucleus</location>
    </subcellularLocation>
</comment>
<feature type="region of interest" description="Disordered" evidence="5">
    <location>
        <begin position="541"/>
        <end position="569"/>
    </location>
</feature>
<dbReference type="Proteomes" id="UP000694867">
    <property type="component" value="Unplaced"/>
</dbReference>
<feature type="compositionally biased region" description="Low complexity" evidence="5">
    <location>
        <begin position="602"/>
        <end position="616"/>
    </location>
</feature>
<name>A0AAJ7WHI2_9ACAR</name>
<dbReference type="GO" id="GO:0003723">
    <property type="term" value="F:RNA binding"/>
    <property type="evidence" value="ECO:0007669"/>
    <property type="project" value="UniProtKB-UniRule"/>
</dbReference>
<evidence type="ECO:0000256" key="4">
    <source>
        <dbReference type="PROSITE-ProRule" id="PRU00117"/>
    </source>
</evidence>
<feature type="compositionally biased region" description="Low complexity" evidence="5">
    <location>
        <begin position="584"/>
        <end position="595"/>
    </location>
</feature>
<organism evidence="7 8">
    <name type="scientific">Galendromus occidentalis</name>
    <name type="common">western predatory mite</name>
    <dbReference type="NCBI Taxonomy" id="34638"/>
    <lineage>
        <taxon>Eukaryota</taxon>
        <taxon>Metazoa</taxon>
        <taxon>Ecdysozoa</taxon>
        <taxon>Arthropoda</taxon>
        <taxon>Chelicerata</taxon>
        <taxon>Arachnida</taxon>
        <taxon>Acari</taxon>
        <taxon>Parasitiformes</taxon>
        <taxon>Mesostigmata</taxon>
        <taxon>Gamasina</taxon>
        <taxon>Phytoseioidea</taxon>
        <taxon>Phytoseiidae</taxon>
        <taxon>Typhlodrominae</taxon>
        <taxon>Galendromus</taxon>
    </lineage>
</organism>
<feature type="compositionally biased region" description="Polar residues" evidence="5">
    <location>
        <begin position="500"/>
        <end position="513"/>
    </location>
</feature>
<evidence type="ECO:0000256" key="3">
    <source>
        <dbReference type="ARBA" id="ARBA00023242"/>
    </source>
</evidence>
<feature type="region of interest" description="Disordered" evidence="5">
    <location>
        <begin position="499"/>
        <end position="518"/>
    </location>
</feature>
<keyword evidence="3" id="KW-0539">Nucleus</keyword>
<evidence type="ECO:0000259" key="6">
    <source>
        <dbReference type="SMART" id="SM00322"/>
    </source>
</evidence>
<keyword evidence="4" id="KW-0694">RNA-binding</keyword>
<feature type="domain" description="K Homology" evidence="6">
    <location>
        <begin position="180"/>
        <end position="253"/>
    </location>
</feature>
<dbReference type="InterPro" id="IPR015096">
    <property type="entry name" value="FUBP_C"/>
</dbReference>
<dbReference type="PROSITE" id="PS50084">
    <property type="entry name" value="KH_TYPE_1"/>
    <property type="match status" value="4"/>
</dbReference>
<protein>
    <submittedName>
        <fullName evidence="8">Far upstream element-binding protein 3</fullName>
    </submittedName>
</protein>
<dbReference type="PANTHER" id="PTHR10288">
    <property type="entry name" value="KH DOMAIN CONTAINING RNA BINDING PROTEIN"/>
    <property type="match status" value="1"/>
</dbReference>
<feature type="region of interest" description="Disordered" evidence="5">
    <location>
        <begin position="384"/>
        <end position="407"/>
    </location>
</feature>
<sequence>MTNEKLDGEHYQPKISERFAAPATTSNLIDITTAAAAAAADDDDRNQQLTKGVALKRSLEEHAPSASGPEPKKMAASQTVIPGVQPPMPSNSVSEEWSVPDKMVGLIIGRDGKQISRLQHETSCKVQLSSESNGTPERPCVLIGTKQAVEKAKEMISALISRGQETSHKAGSMNGGPGQGEIVEDMPCPASKAGLVIGRNGETIRNLQSRAGVKMVLLQDNPGNSPNAEKPIRITGEPHKVELAKKMIRDLISGSLQNGGGGGRFGGSHMDRGFPGVGGSMGPTPVPGEPGSMQEQLLVPQQAVGVVIGKHGEMIKRIQHETGARVQFQGTPDETHPDRICVITGQSNQVLGACSKISDLITSVLQRDDEIGGHTFGLGRGALSRGGGRGAGRGGFRGGRGGGRGGPMSGMGGPMSGLSSPTGLPDETEIQYPVPASKCGLVIGKGGETIRSIMNASRAYVELCRVADPNAADRFFIIRGSPQSIESARQLISEKIGSANMMSPSNGTPSGYQPSYGGQYPQATNQYASVAPTSAQQAWTQAYQQSANGSAQWGQPPAAATPNGDMNKTEQPTWAAFYQYSYTQQGGNPQQAGQQPGPPAASPGASNNSAPASTNAAGTADYSQAWIEYYRQLGMFHEADCIERQMRGNATVSPVAQQQAAAPNGPTGVAQNGAAWGASPYGTQATTYGAAQSAPTPYSTYGYPNA</sequence>
<dbReference type="RefSeq" id="XP_028967319.1">
    <property type="nucleotide sequence ID" value="XM_029111486.1"/>
</dbReference>
<accession>A0AAJ7WHI2</accession>
<dbReference type="Gene3D" id="3.30.1370.10">
    <property type="entry name" value="K Homology domain, type 1"/>
    <property type="match status" value="4"/>
</dbReference>
<feature type="domain" description="K Homology" evidence="6">
    <location>
        <begin position="291"/>
        <end position="362"/>
    </location>
</feature>
<dbReference type="InterPro" id="IPR004088">
    <property type="entry name" value="KH_dom_type_1"/>
</dbReference>
<feature type="region of interest" description="Disordered" evidence="5">
    <location>
        <begin position="1"/>
        <end position="20"/>
    </location>
</feature>
<dbReference type="CTD" id="36889"/>
<dbReference type="SMART" id="SM00322">
    <property type="entry name" value="KH"/>
    <property type="match status" value="4"/>
</dbReference>
<dbReference type="AlphaFoldDB" id="A0AAJ7WHI2"/>
<keyword evidence="7" id="KW-1185">Reference proteome</keyword>
<gene>
    <name evidence="8" type="primary">LOC100904806</name>
</gene>
<dbReference type="CDD" id="cd22398">
    <property type="entry name" value="KH-I_FUBP_rpt3"/>
    <property type="match status" value="1"/>
</dbReference>
<dbReference type="KEGG" id="goe:100904806"/>
<dbReference type="Pfam" id="PF00013">
    <property type="entry name" value="KH_1"/>
    <property type="match status" value="4"/>
</dbReference>
<evidence type="ECO:0000313" key="8">
    <source>
        <dbReference type="RefSeq" id="XP_028967319.1"/>
    </source>
</evidence>
<feature type="region of interest" description="Disordered" evidence="5">
    <location>
        <begin position="37"/>
        <end position="96"/>
    </location>
</feature>
<evidence type="ECO:0000313" key="7">
    <source>
        <dbReference type="Proteomes" id="UP000694867"/>
    </source>
</evidence>
<feature type="region of interest" description="Disordered" evidence="5">
    <location>
        <begin position="584"/>
        <end position="616"/>
    </location>
</feature>
<feature type="compositionally biased region" description="Polar residues" evidence="5">
    <location>
        <begin position="541"/>
        <end position="553"/>
    </location>
</feature>
<proteinExistence type="predicted"/>
<reference evidence="8" key="1">
    <citation type="submission" date="2025-08" db="UniProtKB">
        <authorList>
            <consortium name="RefSeq"/>
        </authorList>
    </citation>
    <scope>IDENTIFICATION</scope>
</reference>
<dbReference type="GO" id="GO:0006355">
    <property type="term" value="P:regulation of DNA-templated transcription"/>
    <property type="evidence" value="ECO:0007669"/>
    <property type="project" value="InterPro"/>
</dbReference>
<evidence type="ECO:0000256" key="1">
    <source>
        <dbReference type="ARBA" id="ARBA00004123"/>
    </source>
</evidence>
<dbReference type="InterPro" id="IPR004087">
    <property type="entry name" value="KH_dom"/>
</dbReference>
<evidence type="ECO:0000256" key="5">
    <source>
        <dbReference type="SAM" id="MobiDB-lite"/>
    </source>
</evidence>
<dbReference type="CDD" id="cd22396">
    <property type="entry name" value="KH-I_FUBP_rpt1"/>
    <property type="match status" value="1"/>
</dbReference>
<evidence type="ECO:0000256" key="2">
    <source>
        <dbReference type="ARBA" id="ARBA00022737"/>
    </source>
</evidence>
<keyword evidence="2" id="KW-0677">Repeat</keyword>
<dbReference type="GeneID" id="100904806"/>
<dbReference type="Pfam" id="PF09005">
    <property type="entry name" value="FUBP_C"/>
    <property type="match status" value="1"/>
</dbReference>
<feature type="domain" description="K Homology" evidence="6">
    <location>
        <begin position="426"/>
        <end position="497"/>
    </location>
</feature>